<reference evidence="1 2" key="1">
    <citation type="journal article" date="2006" name="Science">
        <title>Phytophthora genome sequences uncover evolutionary origins and mechanisms of pathogenesis.</title>
        <authorList>
            <person name="Tyler B.M."/>
            <person name="Tripathy S."/>
            <person name="Zhang X."/>
            <person name="Dehal P."/>
            <person name="Jiang R.H."/>
            <person name="Aerts A."/>
            <person name="Arredondo F.D."/>
            <person name="Baxter L."/>
            <person name="Bensasson D."/>
            <person name="Beynon J.L."/>
            <person name="Chapman J."/>
            <person name="Damasceno C.M."/>
            <person name="Dorrance A.E."/>
            <person name="Dou D."/>
            <person name="Dickerman A.W."/>
            <person name="Dubchak I.L."/>
            <person name="Garbelotto M."/>
            <person name="Gijzen M."/>
            <person name="Gordon S.G."/>
            <person name="Govers F."/>
            <person name="Grunwald N.J."/>
            <person name="Huang W."/>
            <person name="Ivors K.L."/>
            <person name="Jones R.W."/>
            <person name="Kamoun S."/>
            <person name="Krampis K."/>
            <person name="Lamour K.H."/>
            <person name="Lee M.K."/>
            <person name="McDonald W.H."/>
            <person name="Medina M."/>
            <person name="Meijer H.J."/>
            <person name="Nordberg E.K."/>
            <person name="Maclean D.J."/>
            <person name="Ospina-Giraldo M.D."/>
            <person name="Morris P.F."/>
            <person name="Phuntumart V."/>
            <person name="Putnam N.H."/>
            <person name="Rash S."/>
            <person name="Rose J.K."/>
            <person name="Sakihama Y."/>
            <person name="Salamov A.A."/>
            <person name="Savidor A."/>
            <person name="Scheuring C.F."/>
            <person name="Smith B.M."/>
            <person name="Sobral B.W."/>
            <person name="Terry A."/>
            <person name="Torto-Alalibo T.A."/>
            <person name="Win J."/>
            <person name="Xu Z."/>
            <person name="Zhang H."/>
            <person name="Grigoriev I.V."/>
            <person name="Rokhsar D.S."/>
            <person name="Boore J.L."/>
        </authorList>
    </citation>
    <scope>NUCLEOTIDE SEQUENCE [LARGE SCALE GENOMIC DNA]</scope>
    <source>
        <strain evidence="1 2">P6497</strain>
    </source>
</reference>
<dbReference type="RefSeq" id="XP_009539130.1">
    <property type="nucleotide sequence ID" value="XM_009540835.1"/>
</dbReference>
<sequence length="474" mass="54242">MTCWICQGSANYRSENKCIQLFGNTSKATKHLSDAHSVTSAEVIAESGRKRSRLEEVNRISHSLTNSDDSRRATLLLETLRVVNNNLPFRIGEYEESELLAALAVKDDFRTVVNAHKVVHAVGELYCCAVSAVCKFLVENKIPGVASFAMSTDFWVCKTQRTKFLGLHVYLVDRHIRYQSVLLGTRHFNPRYAERNGGVREPFKSWLVALLRDFRLTSRDFFGATSDKGPDVKRLLETELSLKWEWCIPHLTNASTKTAFEIGSTRSSSKNVEMTDLIARIGKTIYTVRSSERLGSLFAELCTMVDPSATTKLLEYRDHRFMELEIWFAERIEKALREFDDPPDDFPLVEDRQTLLQMYALLEPITVINVHSQSESANQPEVLGLLYQLRRTVLDETQQLRDCFRQQDPPIHFRVHELTPLVRRTRSLLANHFTTTFSSDILAALVFPRPRTFPRCRCCCTHSSKTRTVLSAKL</sequence>
<gene>
    <name evidence="1" type="ORF">PHYSODRAFT_533534</name>
</gene>
<dbReference type="EMBL" id="JH159166">
    <property type="protein sequence ID" value="EGZ05599.1"/>
    <property type="molecule type" value="Genomic_DNA"/>
</dbReference>
<name>G5AG87_PHYSP</name>
<organism evidence="1 2">
    <name type="scientific">Phytophthora sojae (strain P6497)</name>
    <name type="common">Soybean stem and root rot agent</name>
    <name type="synonym">Phytophthora megasperma f. sp. glycines</name>
    <dbReference type="NCBI Taxonomy" id="1094619"/>
    <lineage>
        <taxon>Eukaryota</taxon>
        <taxon>Sar</taxon>
        <taxon>Stramenopiles</taxon>
        <taxon>Oomycota</taxon>
        <taxon>Peronosporomycetes</taxon>
        <taxon>Peronosporales</taxon>
        <taxon>Peronosporaceae</taxon>
        <taxon>Phytophthora</taxon>
    </lineage>
</organism>
<protein>
    <submittedName>
        <fullName evidence="1">Uncharacterized protein</fullName>
    </submittedName>
</protein>
<dbReference type="AlphaFoldDB" id="G5AG87"/>
<accession>G5AG87</accession>
<dbReference type="GeneID" id="20661880"/>
<dbReference type="InParanoid" id="G5AG87"/>
<proteinExistence type="predicted"/>
<evidence type="ECO:0000313" key="1">
    <source>
        <dbReference type="EMBL" id="EGZ05599.1"/>
    </source>
</evidence>
<evidence type="ECO:0000313" key="2">
    <source>
        <dbReference type="Proteomes" id="UP000002640"/>
    </source>
</evidence>
<keyword evidence="2" id="KW-1185">Reference proteome</keyword>
<dbReference type="KEGG" id="psoj:PHYSODRAFT_533534"/>
<dbReference type="Proteomes" id="UP000002640">
    <property type="component" value="Unassembled WGS sequence"/>
</dbReference>